<dbReference type="CDD" id="cd00198">
    <property type="entry name" value="vWFA"/>
    <property type="match status" value="1"/>
</dbReference>
<dbReference type="RefSeq" id="WP_051841304.1">
    <property type="nucleotide sequence ID" value="NZ_CP024985.1"/>
</dbReference>
<dbReference type="SUPFAM" id="SSF53300">
    <property type="entry name" value="vWA-like"/>
    <property type="match status" value="1"/>
</dbReference>
<dbReference type="OrthoDB" id="3336142at2"/>
<protein>
    <submittedName>
        <fullName evidence="1">von Willebrand factor type A domain protein</fullName>
    </submittedName>
</protein>
<evidence type="ECO:0000313" key="1">
    <source>
        <dbReference type="EMBL" id="ATZ23638.1"/>
    </source>
</evidence>
<dbReference type="GeneID" id="49382843"/>
<organism evidence="1 2">
    <name type="scientific">Streptomyces lavendulae subsp. lavendulae</name>
    <dbReference type="NCBI Taxonomy" id="58340"/>
    <lineage>
        <taxon>Bacteria</taxon>
        <taxon>Bacillati</taxon>
        <taxon>Actinomycetota</taxon>
        <taxon>Actinomycetes</taxon>
        <taxon>Kitasatosporales</taxon>
        <taxon>Streptomycetaceae</taxon>
        <taxon>Streptomyces</taxon>
    </lineage>
</organism>
<dbReference type="InterPro" id="IPR036465">
    <property type="entry name" value="vWFA_dom_sf"/>
</dbReference>
<reference evidence="1 2" key="1">
    <citation type="submission" date="2017-11" db="EMBL/GenBank/DDBJ databases">
        <title>Complete genome sequence of Streptomyces lavendulae subsp. lavendulae CCM 3239 (formerly 'Streptomyces aureofaciens CCM 3239'), the producer of the angucycline-type antibiotic auricin.</title>
        <authorList>
            <person name="Busche T."/>
            <person name="Novakova R."/>
            <person name="Al'Dilaimi A."/>
            <person name="Homerova D."/>
            <person name="Feckova L."/>
            <person name="Rezuchova B."/>
            <person name="Mingyar E."/>
            <person name="Csolleiova D."/>
            <person name="Bekeova C."/>
            <person name="Winkler A."/>
            <person name="Sevcikova B."/>
            <person name="Kalinowski J."/>
            <person name="Kormanec J."/>
            <person name="Ruckert C."/>
        </authorList>
    </citation>
    <scope>NUCLEOTIDE SEQUENCE [LARGE SCALE GENOMIC DNA]</scope>
    <source>
        <strain evidence="1 2">CCM 3239</strain>
    </source>
</reference>
<dbReference type="PROSITE" id="PS50234">
    <property type="entry name" value="VWFA"/>
    <property type="match status" value="1"/>
</dbReference>
<dbReference type="KEGG" id="slx:SLAV_08840"/>
<dbReference type="Pfam" id="PF13519">
    <property type="entry name" value="VWA_2"/>
    <property type="match status" value="1"/>
</dbReference>
<evidence type="ECO:0000313" key="2">
    <source>
        <dbReference type="Proteomes" id="UP000231791"/>
    </source>
</evidence>
<dbReference type="SMART" id="SM00327">
    <property type="entry name" value="VWA"/>
    <property type="match status" value="1"/>
</dbReference>
<dbReference type="InterPro" id="IPR002035">
    <property type="entry name" value="VWF_A"/>
</dbReference>
<dbReference type="AlphaFoldDB" id="A0A2K8PAY8"/>
<gene>
    <name evidence="1" type="ORF">SLAV_08840</name>
</gene>
<accession>A0A2K8PAY8</accession>
<proteinExistence type="predicted"/>
<sequence>MKHPTPPRAPRFARAARGGAALLTAVLLAAPPATARATTNDPAPSRAEIHQALGLDDQPADYVVLVDTSGSMNQDGRYDTVRSTIGSFLNGMSPKDHVALFTFDSRPQPRYIGSAGDSAAIMSKLPAAPDPAGDTDIGEALDAALTELERDHASAVASVVLLTDGEHHPVGGSRYPDATGPAWTALRGRAQALAERTELAGYALPLGNGATGADLLGDVVKNTTVLRPDSIQDLGSYLARAGERTRIRKAQLLLAGDVGKGVTAEWSDAARADLTSGSATAKLTLRSTSRHVPLTVTGASASLGDPSVALDGLPGQLTLRPGESRTFDVRLRGRLPAGPLPYRRVEEADATLKLSGRVTSAWEQPLAPDVRLNVPQQVRVTGAAVPLRATVGSAVFLPGVLGGGALLLLTGWLWWRRTHRPRLRGELLLTRVFGDAFTDRVELTGRTVTLRPPSVGGRGRVRGRRRSTGTGPRIDLLIRYTPDGSTARESGATCLPDRDVVVNGVSFTYLSGRAAPGPSGTPAGGPR</sequence>
<dbReference type="EMBL" id="CP024985">
    <property type="protein sequence ID" value="ATZ23638.1"/>
    <property type="molecule type" value="Genomic_DNA"/>
</dbReference>
<dbReference type="Gene3D" id="3.40.50.410">
    <property type="entry name" value="von Willebrand factor, type A domain"/>
    <property type="match status" value="1"/>
</dbReference>
<dbReference type="Proteomes" id="UP000231791">
    <property type="component" value="Chromosome"/>
</dbReference>
<keyword evidence="2" id="KW-1185">Reference proteome</keyword>
<name>A0A2K8PAY8_STRLA</name>